<dbReference type="AlphaFoldDB" id="A0AA35R1U1"/>
<keyword evidence="7" id="KW-0808">Transferase</keyword>
<name>A0AA35R1U1_GEOBA</name>
<dbReference type="HAMAP" id="MF_00230">
    <property type="entry name" value="CobT"/>
    <property type="match status" value="1"/>
</dbReference>
<gene>
    <name evidence="10" type="ORF">GBAR_LOCUS3074</name>
</gene>
<dbReference type="NCBIfam" id="NF000996">
    <property type="entry name" value="PRK00105.1"/>
    <property type="match status" value="1"/>
</dbReference>
<organism evidence="10 11">
    <name type="scientific">Geodia barretti</name>
    <name type="common">Barrett's horny sponge</name>
    <dbReference type="NCBI Taxonomy" id="519541"/>
    <lineage>
        <taxon>Eukaryota</taxon>
        <taxon>Metazoa</taxon>
        <taxon>Porifera</taxon>
        <taxon>Demospongiae</taxon>
        <taxon>Heteroscleromorpha</taxon>
        <taxon>Tetractinellida</taxon>
        <taxon>Astrophorina</taxon>
        <taxon>Geodiidae</taxon>
        <taxon>Geodia</taxon>
    </lineage>
</organism>
<dbReference type="GO" id="GO:0008939">
    <property type="term" value="F:nicotinate-nucleotide-dimethylbenzimidazole phosphoribosyltransferase activity"/>
    <property type="evidence" value="ECO:0007669"/>
    <property type="project" value="UniProtKB-EC"/>
</dbReference>
<comment type="similarity">
    <text evidence="2">Belongs to the CobT family.</text>
</comment>
<dbReference type="SUPFAM" id="SSF52733">
    <property type="entry name" value="Nicotinate mononucleotide:5,6-dimethylbenzimidazole phosphoribosyltransferase (CobT)"/>
    <property type="match status" value="1"/>
</dbReference>
<evidence type="ECO:0000256" key="4">
    <source>
        <dbReference type="ARBA" id="ARBA00015486"/>
    </source>
</evidence>
<comment type="catalytic activity">
    <reaction evidence="9">
        <text>5,6-dimethylbenzimidazole + nicotinate beta-D-ribonucleotide = alpha-ribazole 5'-phosphate + nicotinate + H(+)</text>
        <dbReference type="Rhea" id="RHEA:11196"/>
        <dbReference type="ChEBI" id="CHEBI:15378"/>
        <dbReference type="ChEBI" id="CHEBI:15890"/>
        <dbReference type="ChEBI" id="CHEBI:32544"/>
        <dbReference type="ChEBI" id="CHEBI:57502"/>
        <dbReference type="ChEBI" id="CHEBI:57918"/>
        <dbReference type="EC" id="2.4.2.21"/>
    </reaction>
</comment>
<reference evidence="10" key="1">
    <citation type="submission" date="2023-03" db="EMBL/GenBank/DDBJ databases">
        <authorList>
            <person name="Steffen K."/>
            <person name="Cardenas P."/>
        </authorList>
    </citation>
    <scope>NUCLEOTIDE SEQUENCE</scope>
</reference>
<dbReference type="Gene3D" id="1.10.1610.10">
    <property type="match status" value="1"/>
</dbReference>
<sequence length="356" mass="35457">MSISELVDETIAAIGPLDQAAVSAAEARQGVLTKPPGSLGRLESLSIQLAGIFGQAIPAITGKAVIVAAGDHGVAAEGVSAYPAEVTPQMVFNFLAGGAAINVLARQAGADIVVIDAGVAVDLDPHPGLTIAKVGYGAGNIARGPAMTREDAIQCLEVGIAAAIERADAGANVIAGGDMGIGNTTPSAAITAAITGADVANVTGRGTGVDDAGLAAKIDTIRRVLETNQPDANDGLDVLCKVGGYEIGVLAGVMLGAASRNCAVVVDGFISGAAALIAWRLCPVAAERFIGGHRSVEPGHNVALDAMGLTPLLDMNMRLGEGTGAALAMHIIEAAARCLAEMATFAEAGVSDRDDG</sequence>
<dbReference type="Gene3D" id="3.40.50.10210">
    <property type="match status" value="1"/>
</dbReference>
<evidence type="ECO:0000256" key="6">
    <source>
        <dbReference type="ARBA" id="ARBA00022676"/>
    </source>
</evidence>
<dbReference type="Pfam" id="PF02277">
    <property type="entry name" value="DBI_PRT"/>
    <property type="match status" value="1"/>
</dbReference>
<dbReference type="InterPro" id="IPR023195">
    <property type="entry name" value="Nict_dMeBzImd_PRibTrfase_N"/>
</dbReference>
<evidence type="ECO:0000256" key="2">
    <source>
        <dbReference type="ARBA" id="ARBA00007110"/>
    </source>
</evidence>
<keyword evidence="11" id="KW-1185">Reference proteome</keyword>
<evidence type="ECO:0000256" key="7">
    <source>
        <dbReference type="ARBA" id="ARBA00022679"/>
    </source>
</evidence>
<keyword evidence="6 10" id="KW-0328">Glycosyltransferase</keyword>
<dbReference type="CDD" id="cd02439">
    <property type="entry name" value="DMB-PRT_CobT"/>
    <property type="match status" value="1"/>
</dbReference>
<accession>A0AA35R1U1</accession>
<proteinExistence type="inferred from homology"/>
<evidence type="ECO:0000313" key="11">
    <source>
        <dbReference type="Proteomes" id="UP001174909"/>
    </source>
</evidence>
<dbReference type="PANTHER" id="PTHR43463">
    <property type="entry name" value="NICOTINATE-NUCLEOTIDE--DIMETHYLBENZIMIDAZOLE PHOSPHORIBOSYLTRANSFERASE"/>
    <property type="match status" value="1"/>
</dbReference>
<evidence type="ECO:0000256" key="5">
    <source>
        <dbReference type="ARBA" id="ARBA00022573"/>
    </source>
</evidence>
<dbReference type="EC" id="2.4.2.21" evidence="3"/>
<comment type="caution">
    <text evidence="10">The sequence shown here is derived from an EMBL/GenBank/DDBJ whole genome shotgun (WGS) entry which is preliminary data.</text>
</comment>
<dbReference type="NCBIfam" id="TIGR03160">
    <property type="entry name" value="cobT_DBIPRT"/>
    <property type="match status" value="1"/>
</dbReference>
<dbReference type="Proteomes" id="UP001174909">
    <property type="component" value="Unassembled WGS sequence"/>
</dbReference>
<evidence type="ECO:0000256" key="9">
    <source>
        <dbReference type="ARBA" id="ARBA00047340"/>
    </source>
</evidence>
<evidence type="ECO:0000256" key="1">
    <source>
        <dbReference type="ARBA" id="ARBA00005049"/>
    </source>
</evidence>
<dbReference type="EMBL" id="CASHTH010000421">
    <property type="protein sequence ID" value="CAI8000959.1"/>
    <property type="molecule type" value="Genomic_DNA"/>
</dbReference>
<protein>
    <recommendedName>
        <fullName evidence="4">Nicotinate-nucleotide--dimethylbenzimidazole phosphoribosyltransferase</fullName>
        <ecNumber evidence="3">2.4.2.21</ecNumber>
    </recommendedName>
    <alternativeName>
        <fullName evidence="8">N(1)-alpha-phosphoribosyltransferase</fullName>
    </alternativeName>
</protein>
<dbReference type="InterPro" id="IPR003200">
    <property type="entry name" value="Nict_dMeBzImd_PRibTrfase"/>
</dbReference>
<dbReference type="PANTHER" id="PTHR43463:SF1">
    <property type="entry name" value="NICOTINATE-NUCLEOTIDE--DIMETHYLBENZIMIDAZOLE PHOSPHORIBOSYLTRANSFERASE"/>
    <property type="match status" value="1"/>
</dbReference>
<dbReference type="InterPro" id="IPR036087">
    <property type="entry name" value="Nict_dMeBzImd_PRibTrfase_sf"/>
</dbReference>
<keyword evidence="5" id="KW-0169">Cobalamin biosynthesis</keyword>
<evidence type="ECO:0000256" key="8">
    <source>
        <dbReference type="ARBA" id="ARBA00030686"/>
    </source>
</evidence>
<evidence type="ECO:0000313" key="10">
    <source>
        <dbReference type="EMBL" id="CAI8000959.1"/>
    </source>
</evidence>
<evidence type="ECO:0000256" key="3">
    <source>
        <dbReference type="ARBA" id="ARBA00011991"/>
    </source>
</evidence>
<dbReference type="InterPro" id="IPR017846">
    <property type="entry name" value="Nict_dMeBzImd_PRibTrfase_bact"/>
</dbReference>
<comment type="pathway">
    <text evidence="1">Nucleoside biosynthesis; alpha-ribazole biosynthesis; alpha-ribazole from 5,6-dimethylbenzimidazole: step 1/2.</text>
</comment>
<dbReference type="FunFam" id="3.40.50.10210:FF:000001">
    <property type="entry name" value="Nicotinate-nucleotide--dimethylbenzimidazole phosphoribosyltransferase"/>
    <property type="match status" value="1"/>
</dbReference>